<gene>
    <name evidence="3" type="ORF">B30_19368</name>
</gene>
<dbReference type="InterPro" id="IPR013154">
    <property type="entry name" value="ADH-like_N"/>
</dbReference>
<dbReference type="SMART" id="SM00829">
    <property type="entry name" value="PKS_ER"/>
    <property type="match status" value="1"/>
</dbReference>
<dbReference type="Gene3D" id="3.90.180.10">
    <property type="entry name" value="Medium-chain alcohol dehydrogenases, catalytic domain"/>
    <property type="match status" value="1"/>
</dbReference>
<keyword evidence="4" id="KW-1185">Reference proteome</keyword>
<feature type="domain" description="Enoyl reductase (ER)" evidence="2">
    <location>
        <begin position="15"/>
        <end position="326"/>
    </location>
</feature>
<dbReference type="InterPro" id="IPR011032">
    <property type="entry name" value="GroES-like_sf"/>
</dbReference>
<dbReference type="Pfam" id="PF08240">
    <property type="entry name" value="ADH_N"/>
    <property type="match status" value="1"/>
</dbReference>
<accession>K2JBM0</accession>
<dbReference type="InterPro" id="IPR051603">
    <property type="entry name" value="Zinc-ADH_QOR/CCCR"/>
</dbReference>
<evidence type="ECO:0000313" key="4">
    <source>
        <dbReference type="Proteomes" id="UP000006762"/>
    </source>
</evidence>
<dbReference type="Proteomes" id="UP000006762">
    <property type="component" value="Unassembled WGS sequence"/>
</dbReference>
<evidence type="ECO:0000259" key="2">
    <source>
        <dbReference type="SMART" id="SM00829"/>
    </source>
</evidence>
<keyword evidence="1" id="KW-0521">NADP</keyword>
<evidence type="ECO:0000256" key="1">
    <source>
        <dbReference type="ARBA" id="ARBA00022857"/>
    </source>
</evidence>
<dbReference type="GO" id="GO:0016491">
    <property type="term" value="F:oxidoreductase activity"/>
    <property type="evidence" value="ECO:0007669"/>
    <property type="project" value="InterPro"/>
</dbReference>
<dbReference type="STRING" id="1208323.B30_19368"/>
<dbReference type="Pfam" id="PF13602">
    <property type="entry name" value="ADH_zinc_N_2"/>
    <property type="match status" value="1"/>
</dbReference>
<comment type="caution">
    <text evidence="3">The sequence shown here is derived from an EMBL/GenBank/DDBJ whole genome shotgun (WGS) entry which is preliminary data.</text>
</comment>
<dbReference type="PANTHER" id="PTHR44154">
    <property type="entry name" value="QUINONE OXIDOREDUCTASE"/>
    <property type="match status" value="1"/>
</dbReference>
<reference evidence="3 4" key="1">
    <citation type="submission" date="2012-09" db="EMBL/GenBank/DDBJ databases">
        <title>Celeribacter baekdonensis B30 Genome Sequencing.</title>
        <authorList>
            <person name="Wang W."/>
        </authorList>
    </citation>
    <scope>NUCLEOTIDE SEQUENCE [LARGE SCALE GENOMIC DNA]</scope>
    <source>
        <strain evidence="3 4">B30</strain>
    </source>
</reference>
<dbReference type="PANTHER" id="PTHR44154:SF1">
    <property type="entry name" value="QUINONE OXIDOREDUCTASE"/>
    <property type="match status" value="1"/>
</dbReference>
<sequence>MTNTTMKALAAMDYGRPEDLVMIQSAIPSAGRGQIQVRIKAATINPTDLRVITGGYKDMLPVSFPYVPGNDFAGIVTQVGKDVTAYEVGDEVFGQALPRDLRAACSPTKPSVSTGSLAEYAVFEADTPLLAHRPDSVPVETAAALAISGMTARALMKIAQMEAGTSALIIGATGGSGTSLVSLLANQGIRVTATAGSSEKADMLLRLGAVSTVGHDPADYPKDVDAVFNMALFEDRIWHAAASLRTGGKLLSIMHPAATVADLGRDDVEYHFMLDMDGVYGGMPDVAEAAGKGELTVEISKVFPFDHAVEAVVAYAREKLPGKIVVTF</sequence>
<dbReference type="InterPro" id="IPR020843">
    <property type="entry name" value="ER"/>
</dbReference>
<dbReference type="Gene3D" id="3.40.50.720">
    <property type="entry name" value="NAD(P)-binding Rossmann-like Domain"/>
    <property type="match status" value="1"/>
</dbReference>
<dbReference type="eggNOG" id="COG0604">
    <property type="taxonomic scope" value="Bacteria"/>
</dbReference>
<name>K2JBM0_9RHOB</name>
<dbReference type="PATRIC" id="fig|1208323.3.peg.3998"/>
<organism evidence="3 4">
    <name type="scientific">Celeribacter baekdonensis B30</name>
    <dbReference type="NCBI Taxonomy" id="1208323"/>
    <lineage>
        <taxon>Bacteria</taxon>
        <taxon>Pseudomonadati</taxon>
        <taxon>Pseudomonadota</taxon>
        <taxon>Alphaproteobacteria</taxon>
        <taxon>Rhodobacterales</taxon>
        <taxon>Roseobacteraceae</taxon>
        <taxon>Celeribacter</taxon>
    </lineage>
</organism>
<dbReference type="AlphaFoldDB" id="K2JBM0"/>
<dbReference type="SUPFAM" id="SSF50129">
    <property type="entry name" value="GroES-like"/>
    <property type="match status" value="1"/>
</dbReference>
<dbReference type="EMBL" id="AMRK01000016">
    <property type="protein sequence ID" value="EKE68029.1"/>
    <property type="molecule type" value="Genomic_DNA"/>
</dbReference>
<proteinExistence type="predicted"/>
<dbReference type="CDD" id="cd05289">
    <property type="entry name" value="MDR_like_2"/>
    <property type="match status" value="1"/>
</dbReference>
<dbReference type="InterPro" id="IPR036291">
    <property type="entry name" value="NAD(P)-bd_dom_sf"/>
</dbReference>
<dbReference type="RefSeq" id="WP_009573903.1">
    <property type="nucleotide sequence ID" value="NZ_AMRK01000016.1"/>
</dbReference>
<dbReference type="SUPFAM" id="SSF51735">
    <property type="entry name" value="NAD(P)-binding Rossmann-fold domains"/>
    <property type="match status" value="1"/>
</dbReference>
<protein>
    <submittedName>
        <fullName evidence="3">Zn-dependent oxidoreductase</fullName>
    </submittedName>
</protein>
<evidence type="ECO:0000313" key="3">
    <source>
        <dbReference type="EMBL" id="EKE68029.1"/>
    </source>
</evidence>